<dbReference type="Proteomes" id="UP000315295">
    <property type="component" value="Unassembled WGS sequence"/>
</dbReference>
<feature type="compositionally biased region" description="Basic and acidic residues" evidence="1">
    <location>
        <begin position="72"/>
        <end position="84"/>
    </location>
</feature>
<evidence type="ECO:0000313" key="2">
    <source>
        <dbReference type="EMBL" id="TQD85030.1"/>
    </source>
</evidence>
<comment type="caution">
    <text evidence="2">The sequence shown here is derived from an EMBL/GenBank/DDBJ whole genome shotgun (WGS) entry which is preliminary data.</text>
</comment>
<proteinExistence type="predicted"/>
<gene>
    <name evidence="2" type="ORF">C1H46_029421</name>
</gene>
<dbReference type="AlphaFoldDB" id="A0A540LEZ6"/>
<dbReference type="EMBL" id="VIEB01000612">
    <property type="protein sequence ID" value="TQD85030.1"/>
    <property type="molecule type" value="Genomic_DNA"/>
</dbReference>
<sequence>MMFDVAIMYLNIPRATSGKNHPNPLSTANAYRYGGIGYSIRNSSTTLSSAHHKASPKIKRTRPDDDGNGWSEEDKSESGGEIKV</sequence>
<evidence type="ECO:0000313" key="3">
    <source>
        <dbReference type="Proteomes" id="UP000315295"/>
    </source>
</evidence>
<evidence type="ECO:0000256" key="1">
    <source>
        <dbReference type="SAM" id="MobiDB-lite"/>
    </source>
</evidence>
<reference evidence="2 3" key="1">
    <citation type="journal article" date="2019" name="G3 (Bethesda)">
        <title>Sequencing of a Wild Apple (Malus baccata) Genome Unravels the Differences Between Cultivated and Wild Apple Species Regarding Disease Resistance and Cold Tolerance.</title>
        <authorList>
            <person name="Chen X."/>
        </authorList>
    </citation>
    <scope>NUCLEOTIDE SEQUENCE [LARGE SCALE GENOMIC DNA]</scope>
    <source>
        <strain evidence="3">cv. Shandingzi</strain>
        <tissue evidence="2">Leaves</tissue>
    </source>
</reference>
<protein>
    <submittedName>
        <fullName evidence="2">Uncharacterized protein</fullName>
    </submittedName>
</protein>
<organism evidence="2 3">
    <name type="scientific">Malus baccata</name>
    <name type="common">Siberian crab apple</name>
    <name type="synonym">Pyrus baccata</name>
    <dbReference type="NCBI Taxonomy" id="106549"/>
    <lineage>
        <taxon>Eukaryota</taxon>
        <taxon>Viridiplantae</taxon>
        <taxon>Streptophyta</taxon>
        <taxon>Embryophyta</taxon>
        <taxon>Tracheophyta</taxon>
        <taxon>Spermatophyta</taxon>
        <taxon>Magnoliopsida</taxon>
        <taxon>eudicotyledons</taxon>
        <taxon>Gunneridae</taxon>
        <taxon>Pentapetalae</taxon>
        <taxon>rosids</taxon>
        <taxon>fabids</taxon>
        <taxon>Rosales</taxon>
        <taxon>Rosaceae</taxon>
        <taxon>Amygdaloideae</taxon>
        <taxon>Maleae</taxon>
        <taxon>Malus</taxon>
    </lineage>
</organism>
<feature type="compositionally biased region" description="Basic residues" evidence="1">
    <location>
        <begin position="50"/>
        <end position="60"/>
    </location>
</feature>
<name>A0A540LEZ6_MALBA</name>
<accession>A0A540LEZ6</accession>
<feature type="region of interest" description="Disordered" evidence="1">
    <location>
        <begin position="45"/>
        <end position="84"/>
    </location>
</feature>
<keyword evidence="3" id="KW-1185">Reference proteome</keyword>